<feature type="non-terminal residue" evidence="2">
    <location>
        <position position="1"/>
    </location>
</feature>
<evidence type="ECO:0000313" key="3">
    <source>
        <dbReference type="Proteomes" id="UP001642484"/>
    </source>
</evidence>
<comment type="caution">
    <text evidence="2">The sequence shown here is derived from an EMBL/GenBank/DDBJ whole genome shotgun (WGS) entry which is preliminary data.</text>
</comment>
<dbReference type="Proteomes" id="UP001642484">
    <property type="component" value="Unassembled WGS sequence"/>
</dbReference>
<dbReference type="PANTHER" id="PTHR41747:SF1">
    <property type="entry name" value="CHROMOSOME UNDETERMINED SCAFFOLD_128, WHOLE GENOME SHOTGUN SEQUENCE"/>
    <property type="match status" value="1"/>
</dbReference>
<keyword evidence="3" id="KW-1185">Reference proteome</keyword>
<dbReference type="EMBL" id="CAXAMN010021169">
    <property type="protein sequence ID" value="CAK9057276.1"/>
    <property type="molecule type" value="Genomic_DNA"/>
</dbReference>
<dbReference type="PANTHER" id="PTHR41747">
    <property type="entry name" value="CHROMOSOME UNDETERMINED SCAFFOLD_128, WHOLE GENOME SHOTGUN SEQUENCE"/>
    <property type="match status" value="1"/>
</dbReference>
<accession>A0ABP0N101</accession>
<reference evidence="2 3" key="1">
    <citation type="submission" date="2024-02" db="EMBL/GenBank/DDBJ databases">
        <authorList>
            <person name="Chen Y."/>
            <person name="Shah S."/>
            <person name="Dougan E. K."/>
            <person name="Thang M."/>
            <person name="Chan C."/>
        </authorList>
    </citation>
    <scope>NUCLEOTIDE SEQUENCE [LARGE SCALE GENOMIC DNA]</scope>
</reference>
<gene>
    <name evidence="2" type="ORF">CCMP2556_LOCUS28278</name>
</gene>
<sequence length="176" mass="20215">VTSAFYSLQPFATTETCSLHESSCWSQLMGDAKVNKKPMWAMTEGEREEQEDVDAGYLINFVEDLDYDEYIHDLEFRECLQAIADRAKRLQREQEAFKDSLLRELNQSEPLMEEIHASRSGPRDGERPEWDAATLETPQDSAAKALAEKAWQEGNFKAVHSKTSLRKIAEREVEKL</sequence>
<evidence type="ECO:0000256" key="1">
    <source>
        <dbReference type="SAM" id="MobiDB-lite"/>
    </source>
</evidence>
<name>A0ABP0N101_9DINO</name>
<feature type="compositionally biased region" description="Basic and acidic residues" evidence="1">
    <location>
        <begin position="113"/>
        <end position="130"/>
    </location>
</feature>
<evidence type="ECO:0000313" key="2">
    <source>
        <dbReference type="EMBL" id="CAK9057276.1"/>
    </source>
</evidence>
<proteinExistence type="predicted"/>
<protein>
    <submittedName>
        <fullName evidence="2">Uncharacterized protein</fullName>
    </submittedName>
</protein>
<feature type="region of interest" description="Disordered" evidence="1">
    <location>
        <begin position="108"/>
        <end position="139"/>
    </location>
</feature>
<organism evidence="2 3">
    <name type="scientific">Durusdinium trenchii</name>
    <dbReference type="NCBI Taxonomy" id="1381693"/>
    <lineage>
        <taxon>Eukaryota</taxon>
        <taxon>Sar</taxon>
        <taxon>Alveolata</taxon>
        <taxon>Dinophyceae</taxon>
        <taxon>Suessiales</taxon>
        <taxon>Symbiodiniaceae</taxon>
        <taxon>Durusdinium</taxon>
    </lineage>
</organism>